<protein>
    <submittedName>
        <fullName evidence="2">Uncharacterized protein</fullName>
    </submittedName>
</protein>
<name>R4UGF9_9MOLU</name>
<accession>R4UGF9</accession>
<gene>
    <name evidence="2" type="ORF">SCHRY_v1c06240</name>
</gene>
<keyword evidence="1" id="KW-0812">Transmembrane</keyword>
<evidence type="ECO:0000313" key="3">
    <source>
        <dbReference type="Proteomes" id="UP000013964"/>
    </source>
</evidence>
<dbReference type="EMBL" id="CP005077">
    <property type="protein sequence ID" value="AGM25200.1"/>
    <property type="molecule type" value="Genomic_DNA"/>
</dbReference>
<dbReference type="eggNOG" id="COG1520">
    <property type="taxonomic scope" value="Bacteria"/>
</dbReference>
<dbReference type="AlphaFoldDB" id="R4UGF9"/>
<dbReference type="KEGG" id="scr:SCHRY_v1c06240"/>
<dbReference type="Proteomes" id="UP000013964">
    <property type="component" value="Chromosome"/>
</dbReference>
<keyword evidence="3" id="KW-1185">Reference proteome</keyword>
<dbReference type="HOGENOM" id="CLU_1019052_0_0_14"/>
<dbReference type="RefSeq" id="WP_016339025.1">
    <property type="nucleotide sequence ID" value="NC_021280.1"/>
</dbReference>
<sequence>MENKVQHFFDSMCNSCQYKFKKVISVAKRNALKDLDDLQVFLCTVDKTRNIDEDNGIVPLAFIFCKNDSYAFFWKDNLYNGDGSSKLKIINDTIILAQATIERIKENTTNDKAVTVVKKEETRAIASKMIHQNNSSLKEHFSRQMLIMNRQQLLHMSKIRKMILILGLSFILVLGIVGGTLGWYFAGNNTANQQFPNYTWRINLNENLINKELEAIDDNRVETILAATKEKNQDLVIEDLLVKNITRNEATIYVKSSSNIYEYNSFAKVSFFC</sequence>
<dbReference type="PATRIC" id="fig|1276227.3.peg.628"/>
<organism evidence="2 3">
    <name type="scientific">Spiroplasma chrysopicola DF-1</name>
    <dbReference type="NCBI Taxonomy" id="1276227"/>
    <lineage>
        <taxon>Bacteria</taxon>
        <taxon>Bacillati</taxon>
        <taxon>Mycoplasmatota</taxon>
        <taxon>Mollicutes</taxon>
        <taxon>Entomoplasmatales</taxon>
        <taxon>Spiroplasmataceae</taxon>
        <taxon>Spiroplasma</taxon>
    </lineage>
</organism>
<evidence type="ECO:0000313" key="2">
    <source>
        <dbReference type="EMBL" id="AGM25200.1"/>
    </source>
</evidence>
<feature type="transmembrane region" description="Helical" evidence="1">
    <location>
        <begin position="163"/>
        <end position="186"/>
    </location>
</feature>
<proteinExistence type="predicted"/>
<reference evidence="2 3" key="1">
    <citation type="journal article" date="2013" name="Genome Biol. Evol.">
        <title>Complete genomes of two dipteran-associated spiroplasmas provided insights into the origin, dynamics, and impacts of viral invasion in spiroplasma.</title>
        <authorList>
            <person name="Ku C."/>
            <person name="Lo W.S."/>
            <person name="Chen L.L."/>
            <person name="Kuo C.H."/>
        </authorList>
    </citation>
    <scope>NUCLEOTIDE SEQUENCE [LARGE SCALE GENOMIC DNA]</scope>
    <source>
        <strain evidence="2 3">DF-1</strain>
    </source>
</reference>
<evidence type="ECO:0000256" key="1">
    <source>
        <dbReference type="SAM" id="Phobius"/>
    </source>
</evidence>
<keyword evidence="1" id="KW-1133">Transmembrane helix</keyword>
<keyword evidence="1" id="KW-0472">Membrane</keyword>